<dbReference type="OrthoDB" id="3244572at2759"/>
<organism evidence="3 4">
    <name type="scientific">Piloderma croceum (strain F 1598)</name>
    <dbReference type="NCBI Taxonomy" id="765440"/>
    <lineage>
        <taxon>Eukaryota</taxon>
        <taxon>Fungi</taxon>
        <taxon>Dikarya</taxon>
        <taxon>Basidiomycota</taxon>
        <taxon>Agaricomycotina</taxon>
        <taxon>Agaricomycetes</taxon>
        <taxon>Agaricomycetidae</taxon>
        <taxon>Atheliales</taxon>
        <taxon>Atheliaceae</taxon>
        <taxon>Piloderma</taxon>
    </lineage>
</organism>
<feature type="compositionally biased region" description="Basic and acidic residues" evidence="1">
    <location>
        <begin position="512"/>
        <end position="521"/>
    </location>
</feature>
<feature type="domain" description="DUF6532" evidence="2">
    <location>
        <begin position="287"/>
        <end position="475"/>
    </location>
</feature>
<gene>
    <name evidence="3" type="ORF">PILCRDRAFT_10239</name>
</gene>
<proteinExistence type="predicted"/>
<sequence length="575" mass="64418">MANTNSATSHPKAPAADRAPKPSATSRTKATAPRNINLDEDEENIVPERTRTDRSRSTKQAQIGKLSHIATSDLLSLASDEEALDKEMAAMLKKLNAYKKTKRQQEKKAAGASKTTAFDDDDEEYESEEHDPPAGQGFFAQSLTSLGTVTSSTQCTKRLRKYNDAPPFNDINNIFNAPANVVPRGCPSSPHSRWSPSPTPPRPVPRHHGSVRTDRSTVGQRRRSASASSTISHVHRPEKRGHSTDRSPSTGPPKKLLKCAWRNGEAPTGRPGARDYELEVSSLILKAIREFEARIITQDPVPLPDKQTTWVTECWTNACAKLEEKYELPDRIIGLIRVRTSNARSPLKDAVRPRVKATFQFVKTNSPDSKQGQRNQRNYRKAMRDKAFVYKDRENLSGLYETKLISEVIQDAFFKNNRAIGVEFQSYFNPITLVTIAFIEFNIAEWKSGVYIQAAFDEKGINERFKSHLKGVREWRDGAPVVVDKICEKLYKRAIRNTGGCVIEETSQISKEAQRRARQELATRTGDTDSEEDGPGIDNEELEEPNEYEDEQHQDDADNEDGDHAGGRSGAEEEE</sequence>
<dbReference type="Proteomes" id="UP000054166">
    <property type="component" value="Unassembled WGS sequence"/>
</dbReference>
<keyword evidence="4" id="KW-1185">Reference proteome</keyword>
<evidence type="ECO:0000313" key="3">
    <source>
        <dbReference type="EMBL" id="KIM79760.1"/>
    </source>
</evidence>
<dbReference type="InParanoid" id="A0A0C3F4Y5"/>
<dbReference type="Pfam" id="PF20149">
    <property type="entry name" value="DUF6532"/>
    <property type="match status" value="1"/>
</dbReference>
<feature type="compositionally biased region" description="Low complexity" evidence="1">
    <location>
        <begin position="142"/>
        <end position="153"/>
    </location>
</feature>
<feature type="region of interest" description="Disordered" evidence="1">
    <location>
        <begin position="100"/>
        <end position="154"/>
    </location>
</feature>
<reference evidence="3 4" key="1">
    <citation type="submission" date="2014-04" db="EMBL/GenBank/DDBJ databases">
        <authorList>
            <consortium name="DOE Joint Genome Institute"/>
            <person name="Kuo A."/>
            <person name="Tarkka M."/>
            <person name="Buscot F."/>
            <person name="Kohler A."/>
            <person name="Nagy L.G."/>
            <person name="Floudas D."/>
            <person name="Copeland A."/>
            <person name="Barry K.W."/>
            <person name="Cichocki N."/>
            <person name="Veneault-Fourrey C."/>
            <person name="LaButti K."/>
            <person name="Lindquist E.A."/>
            <person name="Lipzen A."/>
            <person name="Lundell T."/>
            <person name="Morin E."/>
            <person name="Murat C."/>
            <person name="Sun H."/>
            <person name="Tunlid A."/>
            <person name="Henrissat B."/>
            <person name="Grigoriev I.V."/>
            <person name="Hibbett D.S."/>
            <person name="Martin F."/>
            <person name="Nordberg H.P."/>
            <person name="Cantor M.N."/>
            <person name="Hua S.X."/>
        </authorList>
    </citation>
    <scope>NUCLEOTIDE SEQUENCE [LARGE SCALE GENOMIC DNA]</scope>
    <source>
        <strain evidence="3 4">F 1598</strain>
    </source>
</reference>
<evidence type="ECO:0000313" key="4">
    <source>
        <dbReference type="Proteomes" id="UP000054166"/>
    </source>
</evidence>
<dbReference type="STRING" id="765440.A0A0C3F4Y5"/>
<feature type="compositionally biased region" description="Acidic residues" evidence="1">
    <location>
        <begin position="528"/>
        <end position="561"/>
    </location>
</feature>
<feature type="region of interest" description="Disordered" evidence="1">
    <location>
        <begin position="512"/>
        <end position="575"/>
    </location>
</feature>
<feature type="compositionally biased region" description="Basic and acidic residues" evidence="1">
    <location>
        <begin position="46"/>
        <end position="56"/>
    </location>
</feature>
<dbReference type="EMBL" id="KN833008">
    <property type="protein sequence ID" value="KIM79760.1"/>
    <property type="molecule type" value="Genomic_DNA"/>
</dbReference>
<feature type="region of interest" description="Disordered" evidence="1">
    <location>
        <begin position="1"/>
        <end position="74"/>
    </location>
</feature>
<evidence type="ECO:0000256" key="1">
    <source>
        <dbReference type="SAM" id="MobiDB-lite"/>
    </source>
</evidence>
<dbReference type="InterPro" id="IPR045341">
    <property type="entry name" value="DUF6532"/>
</dbReference>
<accession>A0A0C3F4Y5</accession>
<evidence type="ECO:0000259" key="2">
    <source>
        <dbReference type="Pfam" id="PF20149"/>
    </source>
</evidence>
<feature type="compositionally biased region" description="Acidic residues" evidence="1">
    <location>
        <begin position="118"/>
        <end position="129"/>
    </location>
</feature>
<reference evidence="4" key="2">
    <citation type="submission" date="2015-01" db="EMBL/GenBank/DDBJ databases">
        <title>Evolutionary Origins and Diversification of the Mycorrhizal Mutualists.</title>
        <authorList>
            <consortium name="DOE Joint Genome Institute"/>
            <consortium name="Mycorrhizal Genomics Consortium"/>
            <person name="Kohler A."/>
            <person name="Kuo A."/>
            <person name="Nagy L.G."/>
            <person name="Floudas D."/>
            <person name="Copeland A."/>
            <person name="Barry K.W."/>
            <person name="Cichocki N."/>
            <person name="Veneault-Fourrey C."/>
            <person name="LaButti K."/>
            <person name="Lindquist E.A."/>
            <person name="Lipzen A."/>
            <person name="Lundell T."/>
            <person name="Morin E."/>
            <person name="Murat C."/>
            <person name="Riley R."/>
            <person name="Ohm R."/>
            <person name="Sun H."/>
            <person name="Tunlid A."/>
            <person name="Henrissat B."/>
            <person name="Grigoriev I.V."/>
            <person name="Hibbett D.S."/>
            <person name="Martin F."/>
        </authorList>
    </citation>
    <scope>NUCLEOTIDE SEQUENCE [LARGE SCALE GENOMIC DNA]</scope>
    <source>
        <strain evidence="4">F 1598</strain>
    </source>
</reference>
<protein>
    <recommendedName>
        <fullName evidence="2">DUF6532 domain-containing protein</fullName>
    </recommendedName>
</protein>
<dbReference type="AlphaFoldDB" id="A0A0C3F4Y5"/>
<name>A0A0C3F4Y5_PILCF</name>
<feature type="region of interest" description="Disordered" evidence="1">
    <location>
        <begin position="184"/>
        <end position="257"/>
    </location>
</feature>
<feature type="compositionally biased region" description="Low complexity" evidence="1">
    <location>
        <begin position="187"/>
        <end position="196"/>
    </location>
</feature>
<feature type="compositionally biased region" description="Low complexity" evidence="1">
    <location>
        <begin position="11"/>
        <end position="24"/>
    </location>
</feature>
<dbReference type="HOGENOM" id="CLU_484066_0_0_1"/>